<organism evidence="3 4">
    <name type="scientific">Legionella antarctica</name>
    <dbReference type="NCBI Taxonomy" id="2708020"/>
    <lineage>
        <taxon>Bacteria</taxon>
        <taxon>Pseudomonadati</taxon>
        <taxon>Pseudomonadota</taxon>
        <taxon>Gammaproteobacteria</taxon>
        <taxon>Legionellales</taxon>
        <taxon>Legionellaceae</taxon>
        <taxon>Legionella</taxon>
    </lineage>
</organism>
<keyword evidence="4" id="KW-1185">Reference proteome</keyword>
<dbReference type="CDD" id="cd02440">
    <property type="entry name" value="AdoMet_MTases"/>
    <property type="match status" value="1"/>
</dbReference>
<proteinExistence type="predicted"/>
<dbReference type="KEGG" id="lant:TUM19329_10460"/>
<dbReference type="GO" id="GO:0016740">
    <property type="term" value="F:transferase activity"/>
    <property type="evidence" value="ECO:0007669"/>
    <property type="project" value="UniProtKB-KW"/>
</dbReference>
<protein>
    <recommendedName>
        <fullName evidence="2">Methyltransferase domain-containing protein</fullName>
    </recommendedName>
</protein>
<gene>
    <name evidence="3" type="ORF">TUM19329_10460</name>
</gene>
<accession>A0A6F8T1Z8</accession>
<dbReference type="RefSeq" id="WP_173236503.1">
    <property type="nucleotide sequence ID" value="NZ_AP022839.1"/>
</dbReference>
<dbReference type="Gene3D" id="3.40.50.150">
    <property type="entry name" value="Vaccinia Virus protein VP39"/>
    <property type="match status" value="1"/>
</dbReference>
<evidence type="ECO:0000259" key="2">
    <source>
        <dbReference type="Pfam" id="PF13649"/>
    </source>
</evidence>
<feature type="domain" description="Methyltransferase" evidence="2">
    <location>
        <begin position="57"/>
        <end position="155"/>
    </location>
</feature>
<evidence type="ECO:0000313" key="4">
    <source>
        <dbReference type="Proteomes" id="UP000502894"/>
    </source>
</evidence>
<dbReference type="Proteomes" id="UP000502894">
    <property type="component" value="Chromosome"/>
</dbReference>
<dbReference type="InterPro" id="IPR029063">
    <property type="entry name" value="SAM-dependent_MTases_sf"/>
</dbReference>
<dbReference type="PANTHER" id="PTHR43861">
    <property type="entry name" value="TRANS-ACONITATE 2-METHYLTRANSFERASE-RELATED"/>
    <property type="match status" value="1"/>
</dbReference>
<dbReference type="SUPFAM" id="SSF53335">
    <property type="entry name" value="S-adenosyl-L-methionine-dependent methyltransferases"/>
    <property type="match status" value="1"/>
</dbReference>
<name>A0A6F8T1Z8_9GAMM</name>
<dbReference type="InterPro" id="IPR041698">
    <property type="entry name" value="Methyltransf_25"/>
</dbReference>
<evidence type="ECO:0000256" key="1">
    <source>
        <dbReference type="ARBA" id="ARBA00022679"/>
    </source>
</evidence>
<dbReference type="EMBL" id="AP022839">
    <property type="protein sequence ID" value="BCA94685.1"/>
    <property type="molecule type" value="Genomic_DNA"/>
</dbReference>
<dbReference type="AlphaFoldDB" id="A0A6F8T1Z8"/>
<dbReference type="Pfam" id="PF13649">
    <property type="entry name" value="Methyltransf_25"/>
    <property type="match status" value="1"/>
</dbReference>
<evidence type="ECO:0000313" key="3">
    <source>
        <dbReference type="EMBL" id="BCA94685.1"/>
    </source>
</evidence>
<reference evidence="3" key="1">
    <citation type="journal article" date="2020" name="Microbiol. Resour. Announc.">
        <title>Complete Genome Sequence of Novel Psychrotolerant Legionella Strain TUM19329, Isolated from Antarctic Lake Sediment.</title>
        <authorList>
            <person name="Shimada S."/>
            <person name="Nakai R."/>
            <person name="Aoki K."/>
            <person name="Shimoeda N."/>
            <person name="Ohno G."/>
            <person name="Miyazaki Y."/>
            <person name="Kudoh S."/>
            <person name="Imura S."/>
            <person name="Watanabe K."/>
            <person name="Ishii Y."/>
            <person name="Tateda K."/>
        </authorList>
    </citation>
    <scope>NUCLEOTIDE SEQUENCE [LARGE SCALE GENOMIC DNA]</scope>
    <source>
        <strain evidence="3">TUM19329</strain>
    </source>
</reference>
<sequence>MLTNRSQEKELMDLGPDFYTKAEYEQCLKKLFKINKLFGIFNHTVKLLKQFPGNASVTDVGCGGGLFLLHLSKYYPHMHMVGIDVSEEAIKLAQRELLQWKSIHQNSNVDFQLQEEMDLKLSKNSRDIILLNLVCHHLEDEELIQFLKKAVDSVRIGLIINDLHRSKIAYWFYKLLSPMIFRNKLITHDGLISIQRSFTQQELHYLLRRADISNYQLKWCFPFRWSILVWKNN</sequence>
<keyword evidence="1" id="KW-0808">Transferase</keyword>